<feature type="compositionally biased region" description="Basic and acidic residues" evidence="1">
    <location>
        <begin position="29"/>
        <end position="38"/>
    </location>
</feature>
<feature type="compositionally biased region" description="Low complexity" evidence="1">
    <location>
        <begin position="7"/>
        <end position="18"/>
    </location>
</feature>
<evidence type="ECO:0000313" key="3">
    <source>
        <dbReference type="Proteomes" id="UP000219111"/>
    </source>
</evidence>
<dbReference type="Proteomes" id="UP000219111">
    <property type="component" value="Unassembled WGS sequence"/>
</dbReference>
<organism evidence="2 3">
    <name type="scientific">Rhodobacter maris</name>
    <dbReference type="NCBI Taxonomy" id="446682"/>
    <lineage>
        <taxon>Bacteria</taxon>
        <taxon>Pseudomonadati</taxon>
        <taxon>Pseudomonadota</taxon>
        <taxon>Alphaproteobacteria</taxon>
        <taxon>Rhodobacterales</taxon>
        <taxon>Rhodobacter group</taxon>
        <taxon>Rhodobacter</taxon>
    </lineage>
</organism>
<sequence>MTKQMPSVSVAHAANASSTKSNGLGMRTLQERVDEQRGEQYLQISI</sequence>
<proteinExistence type="predicted"/>
<evidence type="ECO:0000313" key="2">
    <source>
        <dbReference type="EMBL" id="SOC15140.1"/>
    </source>
</evidence>
<keyword evidence="3" id="KW-1185">Reference proteome</keyword>
<dbReference type="AlphaFoldDB" id="A0A285T6K0"/>
<gene>
    <name evidence="2" type="ORF">SAMN05877831_11329</name>
</gene>
<evidence type="ECO:0000256" key="1">
    <source>
        <dbReference type="SAM" id="MobiDB-lite"/>
    </source>
</evidence>
<accession>A0A285T6K0</accession>
<dbReference type="RefSeq" id="WP_176518658.1">
    <property type="nucleotide sequence ID" value="NZ_OBMT01000013.1"/>
</dbReference>
<reference evidence="3" key="1">
    <citation type="submission" date="2017-08" db="EMBL/GenBank/DDBJ databases">
        <authorList>
            <person name="Varghese N."/>
            <person name="Submissions S."/>
        </authorList>
    </citation>
    <scope>NUCLEOTIDE SEQUENCE [LARGE SCALE GENOMIC DNA]</scope>
    <source>
        <strain evidence="3">JA276</strain>
    </source>
</reference>
<name>A0A285T6K0_9RHOB</name>
<feature type="region of interest" description="Disordered" evidence="1">
    <location>
        <begin position="1"/>
        <end position="46"/>
    </location>
</feature>
<dbReference type="EMBL" id="OBMT01000013">
    <property type="protein sequence ID" value="SOC15140.1"/>
    <property type="molecule type" value="Genomic_DNA"/>
</dbReference>
<protein>
    <submittedName>
        <fullName evidence="2">Uncharacterized protein</fullName>
    </submittedName>
</protein>